<dbReference type="EMBL" id="LAZR01037553">
    <property type="protein sequence ID" value="KKL21901.1"/>
    <property type="molecule type" value="Genomic_DNA"/>
</dbReference>
<protein>
    <submittedName>
        <fullName evidence="1">Uncharacterized protein</fullName>
    </submittedName>
</protein>
<gene>
    <name evidence="1" type="ORF">LCGC14_2440800</name>
</gene>
<proteinExistence type="predicted"/>
<sequence length="82" mass="9597">DYTSLLAKTYITFKPVDKLKIIPSYQGVFDLHQNQEKTQTTNELCCKRRIIIKEGAFLLNNNRYLCFDESREPVAGRQNREA</sequence>
<organism evidence="1">
    <name type="scientific">marine sediment metagenome</name>
    <dbReference type="NCBI Taxonomy" id="412755"/>
    <lineage>
        <taxon>unclassified sequences</taxon>
        <taxon>metagenomes</taxon>
        <taxon>ecological metagenomes</taxon>
    </lineage>
</organism>
<name>A0A0F9DW24_9ZZZZ</name>
<feature type="non-terminal residue" evidence="1">
    <location>
        <position position="1"/>
    </location>
</feature>
<reference evidence="1" key="1">
    <citation type="journal article" date="2015" name="Nature">
        <title>Complex archaea that bridge the gap between prokaryotes and eukaryotes.</title>
        <authorList>
            <person name="Spang A."/>
            <person name="Saw J.H."/>
            <person name="Jorgensen S.L."/>
            <person name="Zaremba-Niedzwiedzka K."/>
            <person name="Martijn J."/>
            <person name="Lind A.E."/>
            <person name="van Eijk R."/>
            <person name="Schleper C."/>
            <person name="Guy L."/>
            <person name="Ettema T.J."/>
        </authorList>
    </citation>
    <scope>NUCLEOTIDE SEQUENCE</scope>
</reference>
<comment type="caution">
    <text evidence="1">The sequence shown here is derived from an EMBL/GenBank/DDBJ whole genome shotgun (WGS) entry which is preliminary data.</text>
</comment>
<dbReference type="AlphaFoldDB" id="A0A0F9DW24"/>
<evidence type="ECO:0000313" key="1">
    <source>
        <dbReference type="EMBL" id="KKL21901.1"/>
    </source>
</evidence>
<accession>A0A0F9DW24</accession>